<dbReference type="GO" id="GO:0140359">
    <property type="term" value="F:ABC-type transporter activity"/>
    <property type="evidence" value="ECO:0007669"/>
    <property type="project" value="InterPro"/>
</dbReference>
<dbReference type="Pfam" id="PF01061">
    <property type="entry name" value="ABC2_membrane"/>
    <property type="match status" value="1"/>
</dbReference>
<dbReference type="EMBL" id="JAASTX010000018">
    <property type="protein sequence ID" value="MBC1492767.1"/>
    <property type="molecule type" value="Genomic_DNA"/>
</dbReference>
<sequence length="264" mass="30691">MNNFLIMARYQIKLLFRNYKSLILGFSLPIIMFFIFGNLLSNYQVYGDINLTSLLVPAYIPIIIINGVLVIYGQNFLVYKEQGNLIKYKLLGLRQITISTSMYFATLVFQILAVFVLIIFAYFTKGVEFPFSQSISLIGTFVLINILEYSIVFLLTSLVNKSVTYQSISLMIFYFQIFLGGLTFPPEMFPKFLKEIVYIFNPIIYGLEMMRDMWIGNKSFFDEGKNISILLLWSLFFFGLGFFFNKSNLNKNRDSKFVNVKQNT</sequence>
<evidence type="ECO:0000256" key="3">
    <source>
        <dbReference type="ARBA" id="ARBA00022989"/>
    </source>
</evidence>
<evidence type="ECO:0000313" key="7">
    <source>
        <dbReference type="EMBL" id="MBC1492767.1"/>
    </source>
</evidence>
<protein>
    <submittedName>
        <fullName evidence="7">ABC transporter permease</fullName>
    </submittedName>
</protein>
<feature type="transmembrane region" description="Helical" evidence="5">
    <location>
        <begin position="226"/>
        <end position="244"/>
    </location>
</feature>
<dbReference type="InterPro" id="IPR052902">
    <property type="entry name" value="ABC-2_transporter"/>
</dbReference>
<keyword evidence="2 5" id="KW-0812">Transmembrane</keyword>
<keyword evidence="4 5" id="KW-0472">Membrane</keyword>
<proteinExistence type="predicted"/>
<name>A0A7X1CCS4_9LIST</name>
<evidence type="ECO:0000313" key="8">
    <source>
        <dbReference type="Proteomes" id="UP000533953"/>
    </source>
</evidence>
<evidence type="ECO:0000256" key="1">
    <source>
        <dbReference type="ARBA" id="ARBA00004141"/>
    </source>
</evidence>
<dbReference type="PANTHER" id="PTHR43027:SF1">
    <property type="entry name" value="DOXORUBICIN RESISTANCE ABC TRANSPORTER PERMEASE PROTEIN DRRC-RELATED"/>
    <property type="match status" value="1"/>
</dbReference>
<feature type="transmembrane region" description="Helical" evidence="5">
    <location>
        <begin position="135"/>
        <end position="155"/>
    </location>
</feature>
<dbReference type="PANTHER" id="PTHR43027">
    <property type="entry name" value="DOXORUBICIN RESISTANCE ABC TRANSPORTER PERMEASE PROTEIN DRRC-RELATED"/>
    <property type="match status" value="1"/>
</dbReference>
<accession>A0A7X1CCS4</accession>
<dbReference type="RefSeq" id="WP_185417962.1">
    <property type="nucleotide sequence ID" value="NZ_JAASTX010000018.1"/>
</dbReference>
<feature type="transmembrane region" description="Helical" evidence="5">
    <location>
        <begin position="167"/>
        <end position="184"/>
    </location>
</feature>
<organism evidence="7 8">
    <name type="scientific">Listeria booriae</name>
    <dbReference type="NCBI Taxonomy" id="1552123"/>
    <lineage>
        <taxon>Bacteria</taxon>
        <taxon>Bacillati</taxon>
        <taxon>Bacillota</taxon>
        <taxon>Bacilli</taxon>
        <taxon>Bacillales</taxon>
        <taxon>Listeriaceae</taxon>
        <taxon>Listeria</taxon>
    </lineage>
</organism>
<dbReference type="GO" id="GO:0016020">
    <property type="term" value="C:membrane"/>
    <property type="evidence" value="ECO:0007669"/>
    <property type="project" value="UniProtKB-SubCell"/>
</dbReference>
<evidence type="ECO:0000256" key="2">
    <source>
        <dbReference type="ARBA" id="ARBA00022692"/>
    </source>
</evidence>
<dbReference type="InterPro" id="IPR013525">
    <property type="entry name" value="ABC2_TM"/>
</dbReference>
<feature type="transmembrane region" description="Helical" evidence="5">
    <location>
        <begin position="100"/>
        <end position="123"/>
    </location>
</feature>
<reference evidence="7 8" key="1">
    <citation type="submission" date="2020-03" db="EMBL/GenBank/DDBJ databases">
        <title>Soil Listeria distribution.</title>
        <authorList>
            <person name="Liao J."/>
            <person name="Wiedmann M."/>
        </authorList>
    </citation>
    <scope>NUCLEOTIDE SEQUENCE [LARGE SCALE GENOMIC DNA]</scope>
    <source>
        <strain evidence="7 8">FSL L7-1547</strain>
    </source>
</reference>
<keyword evidence="3 5" id="KW-1133">Transmembrane helix</keyword>
<comment type="subcellular location">
    <subcellularLocation>
        <location evidence="1">Membrane</location>
        <topology evidence="1">Multi-pass membrane protein</topology>
    </subcellularLocation>
</comment>
<dbReference type="Proteomes" id="UP000533953">
    <property type="component" value="Unassembled WGS sequence"/>
</dbReference>
<feature type="domain" description="ABC-2 type transporter transmembrane" evidence="6">
    <location>
        <begin position="4"/>
        <end position="212"/>
    </location>
</feature>
<feature type="transmembrane region" description="Helical" evidence="5">
    <location>
        <begin position="21"/>
        <end position="39"/>
    </location>
</feature>
<evidence type="ECO:0000256" key="4">
    <source>
        <dbReference type="ARBA" id="ARBA00023136"/>
    </source>
</evidence>
<comment type="caution">
    <text evidence="7">The sequence shown here is derived from an EMBL/GenBank/DDBJ whole genome shotgun (WGS) entry which is preliminary data.</text>
</comment>
<evidence type="ECO:0000256" key="5">
    <source>
        <dbReference type="SAM" id="Phobius"/>
    </source>
</evidence>
<feature type="transmembrane region" description="Helical" evidence="5">
    <location>
        <begin position="59"/>
        <end position="79"/>
    </location>
</feature>
<evidence type="ECO:0000259" key="6">
    <source>
        <dbReference type="Pfam" id="PF01061"/>
    </source>
</evidence>
<gene>
    <name evidence="7" type="ORF">HCI99_13160</name>
</gene>
<dbReference type="AlphaFoldDB" id="A0A7X1CCS4"/>